<dbReference type="GO" id="GO:0005737">
    <property type="term" value="C:cytoplasm"/>
    <property type="evidence" value="ECO:0007669"/>
    <property type="project" value="TreeGrafter"/>
</dbReference>
<dbReference type="InterPro" id="IPR011993">
    <property type="entry name" value="PH-like_dom_sf"/>
</dbReference>
<dbReference type="InterPro" id="IPR001849">
    <property type="entry name" value="PH_domain"/>
</dbReference>
<dbReference type="SUPFAM" id="SSF50044">
    <property type="entry name" value="SH3-domain"/>
    <property type="match status" value="1"/>
</dbReference>
<dbReference type="EMBL" id="GGLE01003583">
    <property type="protein sequence ID" value="MBY07709.1"/>
    <property type="molecule type" value="Transcribed_RNA"/>
</dbReference>
<evidence type="ECO:0000259" key="7">
    <source>
        <dbReference type="PROSITE" id="PS50010"/>
    </source>
</evidence>
<evidence type="ECO:0000256" key="3">
    <source>
        <dbReference type="SAM" id="Coils"/>
    </source>
</evidence>
<dbReference type="GO" id="GO:0005085">
    <property type="term" value="F:guanyl-nucleotide exchange factor activity"/>
    <property type="evidence" value="ECO:0007669"/>
    <property type="project" value="InterPro"/>
</dbReference>
<dbReference type="GO" id="GO:0016192">
    <property type="term" value="P:vesicle-mediated transport"/>
    <property type="evidence" value="ECO:0007669"/>
    <property type="project" value="UniProtKB-ARBA"/>
</dbReference>
<dbReference type="PANTHER" id="PTHR46026:SF1">
    <property type="entry name" value="RHO-TYPE GUANINE NUCLEOTIDE EXCHANGE FACTOR, ISOFORM F"/>
    <property type="match status" value="1"/>
</dbReference>
<dbReference type="InterPro" id="IPR036028">
    <property type="entry name" value="SH3-like_dom_sf"/>
</dbReference>
<dbReference type="SMART" id="SM00325">
    <property type="entry name" value="RhoGEF"/>
    <property type="match status" value="1"/>
</dbReference>
<proteinExistence type="predicted"/>
<dbReference type="Pfam" id="PF16523">
    <property type="entry name" value="betaPIX_CC"/>
    <property type="match status" value="1"/>
</dbReference>
<dbReference type="Gene3D" id="1.20.900.10">
    <property type="entry name" value="Dbl homology (DH) domain"/>
    <property type="match status" value="1"/>
</dbReference>
<dbReference type="InterPro" id="IPR001452">
    <property type="entry name" value="SH3_domain"/>
</dbReference>
<dbReference type="PRINTS" id="PR00452">
    <property type="entry name" value="SH3DOMAIN"/>
</dbReference>
<reference evidence="8" key="1">
    <citation type="submission" date="2018-03" db="EMBL/GenBank/DDBJ databases">
        <title>The relapsing fever spirochete Borrelia turicatae persists in the highly oxidative environment of its soft-bodied tick vector.</title>
        <authorList>
            <person name="Bourret T.J."/>
            <person name="Boyle W.K."/>
            <person name="Valenzuela J.G."/>
            <person name="Oliveira F."/>
            <person name="Lopez J.E."/>
        </authorList>
    </citation>
    <scope>NUCLEOTIDE SEQUENCE</scope>
    <source>
        <strain evidence="8">Kansas strain/isolate</strain>
        <tissue evidence="8">Salivary glands</tissue>
    </source>
</reference>
<organism evidence="8">
    <name type="scientific">Ornithodoros turicata</name>
    <dbReference type="NCBI Taxonomy" id="34597"/>
    <lineage>
        <taxon>Eukaryota</taxon>
        <taxon>Metazoa</taxon>
        <taxon>Ecdysozoa</taxon>
        <taxon>Arthropoda</taxon>
        <taxon>Chelicerata</taxon>
        <taxon>Arachnida</taxon>
        <taxon>Acari</taxon>
        <taxon>Parasitiformes</taxon>
        <taxon>Ixodida</taxon>
        <taxon>Ixodoidea</taxon>
        <taxon>Argasidae</taxon>
        <taxon>Ornithodorinae</taxon>
        <taxon>Ornithodoros</taxon>
    </lineage>
</organism>
<name>A0A2R5LE14_9ACAR</name>
<dbReference type="SMART" id="SM00326">
    <property type="entry name" value="SH3"/>
    <property type="match status" value="1"/>
</dbReference>
<feature type="domain" description="DH" evidence="7">
    <location>
        <begin position="91"/>
        <end position="271"/>
    </location>
</feature>
<dbReference type="PROSITE" id="PS50002">
    <property type="entry name" value="SH3"/>
    <property type="match status" value="1"/>
</dbReference>
<dbReference type="SUPFAM" id="SSF50729">
    <property type="entry name" value="PH domain-like"/>
    <property type="match status" value="1"/>
</dbReference>
<dbReference type="InterPro" id="IPR032409">
    <property type="entry name" value="GEF6/7_CC"/>
</dbReference>
<dbReference type="Gene3D" id="1.20.5.390">
    <property type="entry name" value="L1 transposable element, trimerization domain"/>
    <property type="match status" value="1"/>
</dbReference>
<accession>A0A2R5LE14</accession>
<evidence type="ECO:0000256" key="2">
    <source>
        <dbReference type="PROSITE-ProRule" id="PRU00192"/>
    </source>
</evidence>
<feature type="domain" description="PH" evidence="6">
    <location>
        <begin position="293"/>
        <end position="398"/>
    </location>
</feature>
<sequence>MSSDLGPRLVKAIHNFKGKNNDELCFKKGDIFTVTQALDGGWWEGTLNGTTGWFPSNYVKEHRADASKTGRVTSKIADHSPVQRHNSMKLYRNMVFKDILDTEATHIQELQSITSTYLQALQESDVLSEHDYKILVGNLALVLRVHVDLLAALDRIKELPAAEQRVGGAFLQAAAELKTVHKEYCSNHPKAVKVLEKFSEPLSQFLEKHGANSPGLLTLTTGLSCPFRRLEKYPALLTELQRHTEESHVDRGDTQRSVFVYKDIVATCSSLRRQKELELEVMTGTINGWEGEEIHTLGEITHLGPVVLVSGDERRDRYLVLFPSTLVILSLASSASNFVYEGKVPTAGLQLTVVQDGGENGQCSFELQGPSMSQRLQVVCHSHEDLELWRSFLGGSTPPVSAQLKRGSGGSPRNNVPAPVPPQRAPTPVPVHRAVSPVPLHPFVNEWSPAPDVCVPQPVVAPAQRALPWSLQPHAPLRPSPKAQPRIRKHIRRRGLEVESPSYADDMEILQVIVAYCSSAKTRYTVNSAMLDSPQVIVVEDEKMIVEETKGNVSVLQEKSLVDTVYALKDQVKELQNETMQLMRTVEEERKARRRLEVLLRQHVVCTDEPLIITESACR</sequence>
<protein>
    <submittedName>
        <fullName evidence="8">Putative guanine nucleotide exchange factor</fullName>
    </submittedName>
</protein>
<dbReference type="FunFam" id="1.20.900.10:FF:000016">
    <property type="entry name" value="Rho guanine nucleotide exchange factor 6"/>
    <property type="match status" value="1"/>
</dbReference>
<dbReference type="Gene3D" id="2.30.29.30">
    <property type="entry name" value="Pleckstrin-homology domain (PH domain)/Phosphotyrosine-binding domain (PTB)"/>
    <property type="match status" value="1"/>
</dbReference>
<feature type="compositionally biased region" description="Pro residues" evidence="4">
    <location>
        <begin position="418"/>
        <end position="428"/>
    </location>
</feature>
<feature type="coiled-coil region" evidence="3">
    <location>
        <begin position="565"/>
        <end position="592"/>
    </location>
</feature>
<evidence type="ECO:0000259" key="6">
    <source>
        <dbReference type="PROSITE" id="PS50003"/>
    </source>
</evidence>
<dbReference type="SUPFAM" id="SSF48065">
    <property type="entry name" value="DBL homology domain (DH-domain)"/>
    <property type="match status" value="1"/>
</dbReference>
<dbReference type="Pfam" id="PF14604">
    <property type="entry name" value="SH3_9"/>
    <property type="match status" value="1"/>
</dbReference>
<dbReference type="CDD" id="cd11877">
    <property type="entry name" value="SH3_PIX"/>
    <property type="match status" value="1"/>
</dbReference>
<dbReference type="InterPro" id="IPR000219">
    <property type="entry name" value="DH_dom"/>
</dbReference>
<dbReference type="Pfam" id="PF00621">
    <property type="entry name" value="RhoGEF"/>
    <property type="match status" value="1"/>
</dbReference>
<dbReference type="Gene3D" id="2.30.30.40">
    <property type="entry name" value="SH3 Domains"/>
    <property type="match status" value="1"/>
</dbReference>
<dbReference type="AlphaFoldDB" id="A0A2R5LE14"/>
<dbReference type="PROSITE" id="PS50003">
    <property type="entry name" value="PH_DOMAIN"/>
    <property type="match status" value="1"/>
</dbReference>
<keyword evidence="3" id="KW-0175">Coiled coil</keyword>
<dbReference type="FunFam" id="2.30.30.40:FF:000072">
    <property type="entry name" value="Unconventional Myosin IB"/>
    <property type="match status" value="1"/>
</dbReference>
<evidence type="ECO:0000259" key="5">
    <source>
        <dbReference type="PROSITE" id="PS50002"/>
    </source>
</evidence>
<evidence type="ECO:0000256" key="4">
    <source>
        <dbReference type="SAM" id="MobiDB-lite"/>
    </source>
</evidence>
<feature type="region of interest" description="Disordered" evidence="4">
    <location>
        <begin position="399"/>
        <end position="428"/>
    </location>
</feature>
<dbReference type="InterPro" id="IPR035899">
    <property type="entry name" value="DBL_dom_sf"/>
</dbReference>
<evidence type="ECO:0000256" key="1">
    <source>
        <dbReference type="ARBA" id="ARBA00022443"/>
    </source>
</evidence>
<evidence type="ECO:0000313" key="8">
    <source>
        <dbReference type="EMBL" id="MBY07709.1"/>
    </source>
</evidence>
<dbReference type="PROSITE" id="PS50010">
    <property type="entry name" value="DH_2"/>
    <property type="match status" value="1"/>
</dbReference>
<keyword evidence="1 2" id="KW-0728">SH3 domain</keyword>
<dbReference type="PANTHER" id="PTHR46026">
    <property type="entry name" value="RHO-TYPE GUANINE NUCLEOTIDE EXCHANGE FACTOR, ISOFORM F"/>
    <property type="match status" value="1"/>
</dbReference>
<feature type="domain" description="SH3" evidence="5">
    <location>
        <begin position="5"/>
        <end position="64"/>
    </location>
</feature>
<dbReference type="CDD" id="cd00160">
    <property type="entry name" value="RhoGEF"/>
    <property type="match status" value="1"/>
</dbReference>